<dbReference type="Proteomes" id="UP001065613">
    <property type="component" value="Chromosome"/>
</dbReference>
<proteinExistence type="predicted"/>
<name>A0A977PV50_9CYAN</name>
<evidence type="ECO:0000259" key="1">
    <source>
        <dbReference type="Pfam" id="PF05168"/>
    </source>
</evidence>
<dbReference type="Pfam" id="PF05168">
    <property type="entry name" value="HEPN"/>
    <property type="match status" value="1"/>
</dbReference>
<feature type="domain" description="HEPN" evidence="1">
    <location>
        <begin position="7"/>
        <end position="132"/>
    </location>
</feature>
<accession>A0A977PV50</accession>
<dbReference type="KEGG" id="wna:KA717_29090"/>
<organism evidence="2">
    <name type="scientific">Woronichinia naegeliana WA131</name>
    <dbReference type="NCBI Taxonomy" id="2824559"/>
    <lineage>
        <taxon>Bacteria</taxon>
        <taxon>Bacillati</taxon>
        <taxon>Cyanobacteriota</taxon>
        <taxon>Cyanophyceae</taxon>
        <taxon>Synechococcales</taxon>
        <taxon>Coelosphaeriaceae</taxon>
        <taxon>Woronichinia</taxon>
    </lineage>
</organism>
<evidence type="ECO:0000313" key="2">
    <source>
        <dbReference type="EMBL" id="UXE59758.1"/>
    </source>
</evidence>
<dbReference type="SUPFAM" id="SSF81593">
    <property type="entry name" value="Nucleotidyltransferase substrate binding subunit/domain"/>
    <property type="match status" value="1"/>
</dbReference>
<reference evidence="2" key="1">
    <citation type="submission" date="2021-04" db="EMBL/GenBank/DDBJ databases">
        <title>Genome sequence of Woronichinia naegeliana from Washington state freshwater lake bloom.</title>
        <authorList>
            <person name="Dreher T.W."/>
        </authorList>
    </citation>
    <scope>NUCLEOTIDE SEQUENCE</scope>
    <source>
        <strain evidence="2">WA131</strain>
    </source>
</reference>
<dbReference type="EMBL" id="CP073041">
    <property type="protein sequence ID" value="UXE59758.1"/>
    <property type="molecule type" value="Genomic_DNA"/>
</dbReference>
<dbReference type="Gene3D" id="1.20.120.330">
    <property type="entry name" value="Nucleotidyltransferases domain 2"/>
    <property type="match status" value="1"/>
</dbReference>
<gene>
    <name evidence="2" type="ORF">KA717_29090</name>
</gene>
<dbReference type="InterPro" id="IPR007842">
    <property type="entry name" value="HEPN_dom"/>
</dbReference>
<sequence>MQEAYQEVAERNLLAARNLLEGNIHEMAGFCCYHAYESSASALAVKESRPHGQRVGHLQKLAIFREYANNLEEVEIRATLRQLNLLIGSARNKLLYPKLEEKRIKLPKDELSREQIERLVNDVEVIVNWVRQKISENLEGNS</sequence>
<dbReference type="AlphaFoldDB" id="A0A977PV50"/>
<protein>
    <submittedName>
        <fullName evidence="2">HEPN domain-containing protein</fullName>
    </submittedName>
</protein>